<proteinExistence type="predicted"/>
<protein>
    <submittedName>
        <fullName evidence="1">2-keto-4-pentenoate hydratase</fullName>
    </submittedName>
</protein>
<evidence type="ECO:0000313" key="1">
    <source>
        <dbReference type="EMBL" id="MBY8824173.1"/>
    </source>
</evidence>
<reference evidence="1 2" key="1">
    <citation type="submission" date="2021-08" db="EMBL/GenBank/DDBJ databases">
        <authorList>
            <person name="Tuo L."/>
        </authorList>
    </citation>
    <scope>NUCLEOTIDE SEQUENCE [LARGE SCALE GENOMIC DNA]</scope>
    <source>
        <strain evidence="1 2">JCM 31229</strain>
    </source>
</reference>
<dbReference type="InterPro" id="IPR036663">
    <property type="entry name" value="Fumarylacetoacetase_C_sf"/>
</dbReference>
<organism evidence="1 2">
    <name type="scientific">Sphingomonas colocasiae</name>
    <dbReference type="NCBI Taxonomy" id="1848973"/>
    <lineage>
        <taxon>Bacteria</taxon>
        <taxon>Pseudomonadati</taxon>
        <taxon>Pseudomonadota</taxon>
        <taxon>Alphaproteobacteria</taxon>
        <taxon>Sphingomonadales</taxon>
        <taxon>Sphingomonadaceae</taxon>
        <taxon>Sphingomonas</taxon>
    </lineage>
</organism>
<dbReference type="Gene3D" id="3.90.850.10">
    <property type="entry name" value="Fumarylacetoacetase-like, C-terminal domain"/>
    <property type="match status" value="1"/>
</dbReference>
<dbReference type="RefSeq" id="WP_222991259.1">
    <property type="nucleotide sequence ID" value="NZ_JAINVV010000008.1"/>
</dbReference>
<dbReference type="EMBL" id="JAINVV010000008">
    <property type="protein sequence ID" value="MBY8824173.1"/>
    <property type="molecule type" value="Genomic_DNA"/>
</dbReference>
<evidence type="ECO:0000313" key="2">
    <source>
        <dbReference type="Proteomes" id="UP000706039"/>
    </source>
</evidence>
<dbReference type="PANTHER" id="PTHR30143:SF0">
    <property type="entry name" value="2-KETO-4-PENTENOATE HYDRATASE"/>
    <property type="match status" value="1"/>
</dbReference>
<name>A0ABS7PSA7_9SPHN</name>
<gene>
    <name evidence="1" type="ORF">K7G82_17850</name>
</gene>
<sequence>MNEAAKAEIAGKFVAARHAGAALPDYPGTPPATLDSAYAVQDAAIARFGGSIGGWKVGRIMPPLSDDLGADRLAGPIFSAAIARADAGAAGLVFSGGFGAAEAEFLIRLGGGIDPARRSYSLADAAAHIVAVHVGIEIASSPFPGINALGPLVTISDFGNNNGIIIGDAIADWRDCGFADWGVRLLIDGVEHGSGTAAAFPDGPVGSVRFLLENLAARRIPVADGCWVSSGAVTGVHVVAPGQTVEARFGSDYSVSCTIKAAPVS</sequence>
<dbReference type="PANTHER" id="PTHR30143">
    <property type="entry name" value="ACID HYDRATASE"/>
    <property type="match status" value="1"/>
</dbReference>
<dbReference type="InterPro" id="IPR050772">
    <property type="entry name" value="Hydratase-Decarb/MhpD_sf"/>
</dbReference>
<dbReference type="Proteomes" id="UP000706039">
    <property type="component" value="Unassembled WGS sequence"/>
</dbReference>
<keyword evidence="2" id="KW-1185">Reference proteome</keyword>
<comment type="caution">
    <text evidence="1">The sequence shown here is derived from an EMBL/GenBank/DDBJ whole genome shotgun (WGS) entry which is preliminary data.</text>
</comment>
<dbReference type="SUPFAM" id="SSF56529">
    <property type="entry name" value="FAH"/>
    <property type="match status" value="1"/>
</dbReference>
<accession>A0ABS7PSA7</accession>